<name>A0A2P2MR32_RHIMU</name>
<sequence length="45" mass="5345">MKTSLSVLHINPRANQLDRLKSKHDARFDQAALRHTQIFWRNCQV</sequence>
<proteinExistence type="predicted"/>
<accession>A0A2P2MR32</accession>
<reference evidence="1" key="1">
    <citation type="submission" date="2018-02" db="EMBL/GenBank/DDBJ databases">
        <title>Rhizophora mucronata_Transcriptome.</title>
        <authorList>
            <person name="Meera S.P."/>
            <person name="Sreeshan A."/>
            <person name="Augustine A."/>
        </authorList>
    </citation>
    <scope>NUCLEOTIDE SEQUENCE</scope>
    <source>
        <tissue evidence="1">Leaf</tissue>
    </source>
</reference>
<dbReference type="AlphaFoldDB" id="A0A2P2MR32"/>
<dbReference type="EMBL" id="GGEC01052199">
    <property type="protein sequence ID" value="MBX32683.1"/>
    <property type="molecule type" value="Transcribed_RNA"/>
</dbReference>
<evidence type="ECO:0000313" key="1">
    <source>
        <dbReference type="EMBL" id="MBX32683.1"/>
    </source>
</evidence>
<protein>
    <submittedName>
        <fullName evidence="1">Uncharacterized protein</fullName>
    </submittedName>
</protein>
<organism evidence="1">
    <name type="scientific">Rhizophora mucronata</name>
    <name type="common">Asiatic mangrove</name>
    <dbReference type="NCBI Taxonomy" id="61149"/>
    <lineage>
        <taxon>Eukaryota</taxon>
        <taxon>Viridiplantae</taxon>
        <taxon>Streptophyta</taxon>
        <taxon>Embryophyta</taxon>
        <taxon>Tracheophyta</taxon>
        <taxon>Spermatophyta</taxon>
        <taxon>Magnoliopsida</taxon>
        <taxon>eudicotyledons</taxon>
        <taxon>Gunneridae</taxon>
        <taxon>Pentapetalae</taxon>
        <taxon>rosids</taxon>
        <taxon>fabids</taxon>
        <taxon>Malpighiales</taxon>
        <taxon>Rhizophoraceae</taxon>
        <taxon>Rhizophora</taxon>
    </lineage>
</organism>